<dbReference type="AlphaFoldDB" id="A0A820NGY8"/>
<name>A0A820NGY8_9BILA</name>
<gene>
    <name evidence="1" type="ORF">OKA104_LOCUS50696</name>
</gene>
<evidence type="ECO:0000313" key="2">
    <source>
        <dbReference type="Proteomes" id="UP000663881"/>
    </source>
</evidence>
<reference evidence="1" key="1">
    <citation type="submission" date="2021-02" db="EMBL/GenBank/DDBJ databases">
        <authorList>
            <person name="Nowell W R."/>
        </authorList>
    </citation>
    <scope>NUCLEOTIDE SEQUENCE</scope>
</reference>
<protein>
    <submittedName>
        <fullName evidence="1">Uncharacterized protein</fullName>
    </submittedName>
</protein>
<organism evidence="1 2">
    <name type="scientific">Adineta steineri</name>
    <dbReference type="NCBI Taxonomy" id="433720"/>
    <lineage>
        <taxon>Eukaryota</taxon>
        <taxon>Metazoa</taxon>
        <taxon>Spiralia</taxon>
        <taxon>Gnathifera</taxon>
        <taxon>Rotifera</taxon>
        <taxon>Eurotatoria</taxon>
        <taxon>Bdelloidea</taxon>
        <taxon>Adinetida</taxon>
        <taxon>Adinetidae</taxon>
        <taxon>Adineta</taxon>
    </lineage>
</organism>
<sequence>TSIILPPQCTTATVITDATRKATYIGAVTGCDTSSVWPTRWYRFSGAAGTVLANSVVAINHRIQKFVTVL</sequence>
<proteinExistence type="predicted"/>
<evidence type="ECO:0000313" key="1">
    <source>
        <dbReference type="EMBL" id="CAF4387515.1"/>
    </source>
</evidence>
<accession>A0A820NGY8</accession>
<dbReference type="EMBL" id="CAJOAY010025981">
    <property type="protein sequence ID" value="CAF4387515.1"/>
    <property type="molecule type" value="Genomic_DNA"/>
</dbReference>
<feature type="non-terminal residue" evidence="1">
    <location>
        <position position="1"/>
    </location>
</feature>
<dbReference type="Proteomes" id="UP000663881">
    <property type="component" value="Unassembled WGS sequence"/>
</dbReference>
<comment type="caution">
    <text evidence="1">The sequence shown here is derived from an EMBL/GenBank/DDBJ whole genome shotgun (WGS) entry which is preliminary data.</text>
</comment>